<dbReference type="Pfam" id="PF12661">
    <property type="entry name" value="hEGF"/>
    <property type="match status" value="1"/>
</dbReference>
<sequence>MGKMNFPVVLLFLAFLQFITAQDWLKVSKQELLDLRNSFNAFESKKSDIVFLVDTSGSLYRSEFDEEKKFVMNLLNEMSVGMQANRVEVIPFGTSATKFITQISDPKPTKNKCTFNEIFNPMQQSINGYMTNMRDAFELAWQVCLNNAYKRTPLTEIKTVVILLTDGYWNYPYNDPSPLQRARELVTGTVEIFAIGVGNGVNQANLRSLVDQNSIDKHAFFLHDFNEFAELATYIRGDPYEYLWQTENVDTSKCNGNCDPSAYCSCGLVYGDYKCSCPAGFAGSGYVGQCKACPASTYKSFLGYALSCTACPVNSGHSKIGSITRGDCKCFDGYEGTPENGNDCTLRSCDALTIPANGALQGNCYRTYGSSCTFACNEGFELGGTPTRTCTVDDENKIFYSGTPWTCTVIRCPAQKVDYGEPPSGTCTDEHGNEVADLVYGTKCSFTCRSDRYRVGNEFNTCQLDKTWSPTAPSCEPITCPALPKVPVGTYNPSTCDNGTMTYPSSCELICPSGYHINYLPTAVGSDSRSCLVNGTWTYRETSPECLDFQPPSFGNSCPTLLEVNNDPGKSVATVTWSVSWTDNSLIADEPGITVDSFPVVLTINDKNVDTSLPKLIGIGSNSVKYVITDDAKNSGSCSFTVVVADTEPPTCGYCPTDITIDNATEIEIRVNWDRPNCTDNSGNPPNINSNRQSGDLFSVPSSSEVVYTVDDGKNVNKNCSFRITLKKKSCPLYAPPKNGALSCHTIGQDPTCSVQCQSGFDFVFNPPFLYYCSSGEWKFYGLPSIPYSTELPWPDCSATANPSYIKMFGIAGFYYDGDCNDPNVQDQIKQNYLTLLNSPFVPPFFCEEKPDECNVNTIEVSCGEKTAAQRRRRRNSEKVVNIKYIYVDKNTGLTPGTNDQKGQDDFNAQKTKTEGDRTQVLDGIKQVNWVEYKASSGLELIDYNVDNFNLGHPEAFCSEDGAVVKKCTAASCFAPPCKCAEDTGDVTKCTRCPIGTYYNVNKDDCLLCPEGQYSPNEGALACEKCPEGTWTQGTRKENFTACTDECGPGFFSSTGVAKCFECPTGTYSSDQRNKACTQCPLGTTTVKAAAKGIHDCGMECAPGTYSDNGVEPCLPCPQGTYQPNSGQTTCLPCPGQESTHGTGASSQAYCGEVNTCISSPCSNGGKCVNTKESYRCECLSGYQGKNCETEINECLATPCYASSTCVDKPGAFACLCPSEYTGIECELPFLLCTRGYCQNGAKCIDKAGTFDCQCQQGYSGRYCEVNIDECASNPCQNNGVCISGLDNYMCKCQQGYSGKNCQINNDDCAGDPCQNNGVCVDGIQSYSCTCPAGYSGKNCEVAIDHCVGQPCANGGTCTNTPTGYKCSCMPSYYGCRCTKVLSTDYDLSFQVRQAKSYSRLKKQVSDISALTISFWMRTKDTNPGTVLSYATTVNNVLQDNALTLQDYAGFNLFVNNKTVFTGVKAIDGQWHHVAVTWESSGGTWHSYKDGVKVKSSTEAFQQGEIIKGGGVLILGQEQDELGGGFNTEENFIGDVSQMHIFDNVLSATDIYNLAYSCDHVKGNVASWGDFREQLDGEYHVTDKSYACDFNAAQRQFFLTYNSYISGSDDKVVDNTSPEACASSCRSEASFICRSFEFDNSTNRCAMSSKSSYNTGLASASNYRFFELNCLKSLGVGAKSRIPDSDMSASSQYAATHAAKFGRLNAQTQQNSAGQVEENGGWAASTNNANQYLQIKFSEVFQISGVITQGASDADQWVTKYRLEYSSDGASWTYYPDTLNGNSDRNTEVRNEVRLFQAMYLRFRPQEWYGHITMRVDVNGCPLPVAKPADNTDECSNSPCKNGAACVNRYNDYLCMCPGGFTGKNCDTATNCRPIGAPLYGSKSGSNYNAGSTITFTCNAGYTMRGSSSRTCQGGGWTGSNPRCPDTDECANNPCNQFCTNTNGGYVCHCHKGYELQGNTNCVDINECSTENGGCSHSCHNSAGAFSCSCPTGLALDSGKRSCQDVDECATNNGGCEHSCVNTYQSFTCVCRQGYTLGGDKKTCQAISCPSLSNPGNGNVALSSGLVLGSTATYTCNNGYRGSYGSSKYYCQADGQWSGKIPTCTRVQCAEIGEVENANPVALTGQDGGKNVLNTKATFSCKANYAMVGDAVRTCQQDGTWSGTQPRCIAAFCSPVPVPANGAVQGYRYELGATLRITCNEGYNMVPASSAFRTCVADGKGGGKWSETDPVCELVDCGDPGDPYGGYRHLASDTKYQAKVTYTCKADHHLEGDESQTCQADGQWSGTKPVCLERSCGNPGTPTNGKKNSTNYKYGSVISFSCDVGYNLVGSQTRTCQTNGKWTGTQPTCPIVSCGDPGAPANGVRYGDTFTYQSVVILECDPKYKLVGDLTRTCQANGQWSKSQPTCQSTSCGTFLTGPSGTVISTNYPGNYNDNEYCTWQIQVPVNKKIRLDFTEFKTETGKDLLMIYDTSRYDSPIIAFDGTTYKPPPFTSSGNVLRVRFISDGATNRKGFSFNYKQVDTNCGGTYEEGSGTISSPGFPGGYADNLDCMWLLYRAVEYPEFIFTEFETESNYDLVSISSGRFAEKTLTNGWGGHALPSGSFYDESNHYLWVRFTTNGGNGDGRFHKGWSGKYQKYYPYVNKKKRRK</sequence>
<evidence type="ECO:0000259" key="19">
    <source>
        <dbReference type="PROSITE" id="PS50234"/>
    </source>
</evidence>
<feature type="domain" description="VWFA" evidence="19">
    <location>
        <begin position="48"/>
        <end position="235"/>
    </location>
</feature>
<evidence type="ECO:0000256" key="11">
    <source>
        <dbReference type="ARBA" id="ARBA00023170"/>
    </source>
</evidence>
<evidence type="ECO:0000256" key="4">
    <source>
        <dbReference type="ARBA" id="ARBA00022692"/>
    </source>
</evidence>
<dbReference type="SMART" id="SM00159">
    <property type="entry name" value="PTX"/>
    <property type="match status" value="1"/>
</dbReference>
<proteinExistence type="predicted"/>
<dbReference type="PANTHER" id="PTHR45656:SF4">
    <property type="entry name" value="PROTEIN CBR-CLEC-78"/>
    <property type="match status" value="1"/>
</dbReference>
<evidence type="ECO:0000259" key="21">
    <source>
        <dbReference type="PROSITE" id="PS50923"/>
    </source>
</evidence>
<dbReference type="FunFam" id="2.10.25.10:FF:000520">
    <property type="entry name" value="Predicted protein"/>
    <property type="match status" value="1"/>
</dbReference>
<dbReference type="InterPro" id="IPR000152">
    <property type="entry name" value="EGF-type_Asp/Asn_hydroxyl_site"/>
</dbReference>
<dbReference type="Pfam" id="PF02494">
    <property type="entry name" value="HYR"/>
    <property type="match status" value="1"/>
</dbReference>
<evidence type="ECO:0000259" key="20">
    <source>
        <dbReference type="PROSITE" id="PS50825"/>
    </source>
</evidence>
<dbReference type="PROSITE" id="PS01187">
    <property type="entry name" value="EGF_CA"/>
    <property type="match status" value="2"/>
</dbReference>
<dbReference type="SUPFAM" id="SSF49899">
    <property type="entry name" value="Concanavalin A-like lectins/glucanases"/>
    <property type="match status" value="1"/>
</dbReference>
<dbReference type="Pfam" id="PF07699">
    <property type="entry name" value="Ephrin_rec_like"/>
    <property type="match status" value="3"/>
</dbReference>
<keyword evidence="7" id="KW-0106">Calcium</keyword>
<feature type="disulfide bond" evidence="14">
    <location>
        <begin position="2141"/>
        <end position="2168"/>
    </location>
</feature>
<dbReference type="SMART" id="SM00179">
    <property type="entry name" value="EGF_CA"/>
    <property type="match status" value="10"/>
</dbReference>
<dbReference type="Gene3D" id="2.10.50.10">
    <property type="entry name" value="Tumor Necrosis Factor Receptor, subunit A, domain 2"/>
    <property type="match status" value="3"/>
</dbReference>
<dbReference type="FunFam" id="2.60.120.290:FF:000005">
    <property type="entry name" value="Procollagen C-endopeptidase enhancer 1"/>
    <property type="match status" value="1"/>
</dbReference>
<dbReference type="GO" id="GO:0005509">
    <property type="term" value="F:calcium ion binding"/>
    <property type="evidence" value="ECO:0007669"/>
    <property type="project" value="InterPro"/>
</dbReference>
<dbReference type="SMART" id="SM00181">
    <property type="entry name" value="EGF"/>
    <property type="match status" value="11"/>
</dbReference>
<dbReference type="CDD" id="cd00033">
    <property type="entry name" value="CCP"/>
    <property type="match status" value="9"/>
</dbReference>
<dbReference type="Gene3D" id="2.10.25.10">
    <property type="entry name" value="Laminin"/>
    <property type="match status" value="10"/>
</dbReference>
<dbReference type="FunFam" id="2.10.25.10:FF:000009">
    <property type="entry name" value="Low-density lipoprotein receptor isoform 1"/>
    <property type="match status" value="1"/>
</dbReference>
<evidence type="ECO:0000259" key="22">
    <source>
        <dbReference type="PROSITE" id="PS50948"/>
    </source>
</evidence>
<dbReference type="InterPro" id="IPR001759">
    <property type="entry name" value="PTX_dom"/>
</dbReference>
<evidence type="ECO:0000256" key="5">
    <source>
        <dbReference type="ARBA" id="ARBA00022729"/>
    </source>
</evidence>
<feature type="disulfide bond" evidence="13">
    <location>
        <begin position="1255"/>
        <end position="1264"/>
    </location>
</feature>
<feature type="domain" description="Sushi" evidence="21">
    <location>
        <begin position="425"/>
        <end position="477"/>
    </location>
</feature>
<feature type="domain" description="EGF-like" evidence="18">
    <location>
        <begin position="1831"/>
        <end position="1867"/>
    </location>
</feature>
<feature type="domain" description="EGF-like" evidence="18">
    <location>
        <begin position="2005"/>
        <end position="2045"/>
    </location>
</feature>
<dbReference type="FunFam" id="2.10.25.10:FF:000472">
    <property type="entry name" value="Uncharacterized protein, isoform A"/>
    <property type="match status" value="2"/>
</dbReference>
<feature type="disulfide bond" evidence="14">
    <location>
        <begin position="448"/>
        <end position="475"/>
    </location>
</feature>
<dbReference type="EMBL" id="CALNXJ010000008">
    <property type="protein sequence ID" value="CAH3045838.1"/>
    <property type="molecule type" value="Genomic_DNA"/>
</dbReference>
<dbReference type="SMART" id="SM00032">
    <property type="entry name" value="CCP"/>
    <property type="match status" value="10"/>
</dbReference>
<dbReference type="InterPro" id="IPR003609">
    <property type="entry name" value="Pan_app"/>
</dbReference>
<feature type="domain" description="Sushi" evidence="21">
    <location>
        <begin position="2107"/>
        <end position="2170"/>
    </location>
</feature>
<dbReference type="InterPro" id="IPR001881">
    <property type="entry name" value="EGF-like_Ca-bd_dom"/>
</dbReference>
<dbReference type="Pfam" id="PF00431">
    <property type="entry name" value="CUB"/>
    <property type="match status" value="2"/>
</dbReference>
<comment type="caution">
    <text evidence="24">The sequence shown here is derived from an EMBL/GenBank/DDBJ whole genome shotgun (WGS) entry which is preliminary data.</text>
</comment>
<feature type="disulfide bond" evidence="14">
    <location>
        <begin position="2322"/>
        <end position="2349"/>
    </location>
</feature>
<feature type="disulfide bond" evidence="13">
    <location>
        <begin position="1293"/>
        <end position="1302"/>
    </location>
</feature>
<evidence type="ECO:0000256" key="6">
    <source>
        <dbReference type="ARBA" id="ARBA00022737"/>
    </source>
</evidence>
<dbReference type="FunFam" id="2.60.120.260:FF:000016">
    <property type="entry name" value="Contactin-associated protein-like 4 isoform 1"/>
    <property type="match status" value="1"/>
</dbReference>
<feature type="disulfide bond" evidence="13">
    <location>
        <begin position="1857"/>
        <end position="1866"/>
    </location>
</feature>
<keyword evidence="2 13" id="KW-0245">EGF-like domain</keyword>
<feature type="domain" description="Apple" evidence="22">
    <location>
        <begin position="1588"/>
        <end position="1670"/>
    </location>
</feature>
<keyword evidence="12" id="KW-0325">Glycoprotein</keyword>
<dbReference type="FunFam" id="2.10.50.10:FF:000018">
    <property type="entry name" value="Sushi, von Willebrand factor type A, EGF and pentraxin domain-containing 1"/>
    <property type="match status" value="1"/>
</dbReference>
<dbReference type="PRINTS" id="PR00010">
    <property type="entry name" value="EGFBLOOD"/>
</dbReference>
<dbReference type="SMART" id="SM01411">
    <property type="entry name" value="Ephrin_rec_like"/>
    <property type="match status" value="4"/>
</dbReference>
<feature type="domain" description="EGF-like" evidence="18">
    <location>
        <begin position="1267"/>
        <end position="1303"/>
    </location>
</feature>
<dbReference type="PROSITE" id="PS50234">
    <property type="entry name" value="VWFA"/>
    <property type="match status" value="1"/>
</dbReference>
<dbReference type="InterPro" id="IPR026823">
    <property type="entry name" value="cEGF"/>
</dbReference>
<dbReference type="GO" id="GO:0006897">
    <property type="term" value="P:endocytosis"/>
    <property type="evidence" value="ECO:0007669"/>
    <property type="project" value="UniProtKB-KW"/>
</dbReference>
<keyword evidence="11" id="KW-0675">Receptor</keyword>
<feature type="disulfide bond" evidence="14">
    <location>
        <begin position="2380"/>
        <end position="2407"/>
    </location>
</feature>
<keyword evidence="9" id="KW-0472">Membrane</keyword>
<evidence type="ECO:0000256" key="15">
    <source>
        <dbReference type="SAM" id="SignalP"/>
    </source>
</evidence>
<dbReference type="InterPro" id="IPR002035">
    <property type="entry name" value="VWF_A"/>
</dbReference>
<dbReference type="InterPro" id="IPR036465">
    <property type="entry name" value="vWFA_dom_sf"/>
</dbReference>
<feature type="disulfide bond" evidence="13">
    <location>
        <begin position="1217"/>
        <end position="1226"/>
    </location>
</feature>
<feature type="domain" description="Sushi" evidence="21">
    <location>
        <begin position="2235"/>
        <end position="2293"/>
    </location>
</feature>
<dbReference type="PANTHER" id="PTHR45656">
    <property type="entry name" value="PROTEIN CBR-CLEC-78"/>
    <property type="match status" value="1"/>
</dbReference>
<dbReference type="Gene3D" id="2.60.120.290">
    <property type="entry name" value="Spermadhesin, CUB domain"/>
    <property type="match status" value="2"/>
</dbReference>
<dbReference type="Pfam" id="PF00354">
    <property type="entry name" value="Pentaxin"/>
    <property type="match status" value="1"/>
</dbReference>
<evidence type="ECO:0000256" key="13">
    <source>
        <dbReference type="PROSITE-ProRule" id="PRU00076"/>
    </source>
</evidence>
<dbReference type="PRINTS" id="PR00895">
    <property type="entry name" value="PENTAXIN"/>
</dbReference>
<dbReference type="InterPro" id="IPR000436">
    <property type="entry name" value="Sushi_SCR_CCP_dom"/>
</dbReference>
<dbReference type="SMART" id="SM00473">
    <property type="entry name" value="PAN_AP"/>
    <property type="match status" value="1"/>
</dbReference>
<dbReference type="InterPro" id="IPR011641">
    <property type="entry name" value="Tyr-kin_ephrin_A/B_rcpt-like"/>
</dbReference>
<feature type="domain" description="CUB" evidence="16">
    <location>
        <begin position="2412"/>
        <end position="2520"/>
    </location>
</feature>
<dbReference type="Pfam" id="PF00754">
    <property type="entry name" value="F5_F8_type_C"/>
    <property type="match status" value="1"/>
</dbReference>
<dbReference type="Pfam" id="PF00008">
    <property type="entry name" value="EGF"/>
    <property type="match status" value="5"/>
</dbReference>
<feature type="domain" description="EGF-like" evidence="18">
    <location>
        <begin position="1229"/>
        <end position="1265"/>
    </location>
</feature>
<evidence type="ECO:0000256" key="1">
    <source>
        <dbReference type="ARBA" id="ARBA00004479"/>
    </source>
</evidence>
<dbReference type="FunFam" id="2.10.70.10:FF:000011">
    <property type="entry name" value="CUB and sushi domain-containing protein 3 isoform A"/>
    <property type="match status" value="2"/>
</dbReference>
<dbReference type="SUPFAM" id="SSF49854">
    <property type="entry name" value="Spermadhesin, CUB domain"/>
    <property type="match status" value="2"/>
</dbReference>
<feature type="disulfide bond" evidence="14">
    <location>
        <begin position="2264"/>
        <end position="2291"/>
    </location>
</feature>
<dbReference type="InterPro" id="IPR018097">
    <property type="entry name" value="EGF_Ca-bd_CS"/>
</dbReference>
<evidence type="ECO:0008006" key="26">
    <source>
        <dbReference type="Google" id="ProtNLM"/>
    </source>
</evidence>
<organism evidence="24 25">
    <name type="scientific">Pocillopora meandrina</name>
    <dbReference type="NCBI Taxonomy" id="46732"/>
    <lineage>
        <taxon>Eukaryota</taxon>
        <taxon>Metazoa</taxon>
        <taxon>Cnidaria</taxon>
        <taxon>Anthozoa</taxon>
        <taxon>Hexacorallia</taxon>
        <taxon>Scleractinia</taxon>
        <taxon>Astrocoeniina</taxon>
        <taxon>Pocilloporidae</taxon>
        <taxon>Pocillopora</taxon>
    </lineage>
</organism>
<feature type="domain" description="Sushi" evidence="21">
    <location>
        <begin position="2352"/>
        <end position="2409"/>
    </location>
</feature>
<dbReference type="PROSITE" id="PS00022">
    <property type="entry name" value="EGF_1"/>
    <property type="match status" value="6"/>
</dbReference>
<dbReference type="SUPFAM" id="SSF53300">
    <property type="entry name" value="vWA-like"/>
    <property type="match status" value="1"/>
</dbReference>
<dbReference type="InterPro" id="IPR003410">
    <property type="entry name" value="HYR_dom"/>
</dbReference>
<dbReference type="PROSITE" id="PS50948">
    <property type="entry name" value="PAN"/>
    <property type="match status" value="1"/>
</dbReference>
<dbReference type="GO" id="GO:0016020">
    <property type="term" value="C:membrane"/>
    <property type="evidence" value="ECO:0007669"/>
    <property type="project" value="UniProtKB-SubCell"/>
</dbReference>
<dbReference type="Pfam" id="PF00092">
    <property type="entry name" value="VWA"/>
    <property type="match status" value="1"/>
</dbReference>
<feature type="domain" description="HYR" evidence="20">
    <location>
        <begin position="645"/>
        <end position="728"/>
    </location>
</feature>
<keyword evidence="4" id="KW-0812">Transmembrane</keyword>
<feature type="domain" description="Sushi" evidence="21">
    <location>
        <begin position="2047"/>
        <end position="2106"/>
    </location>
</feature>
<feature type="disulfide bond" evidence="13">
    <location>
        <begin position="1179"/>
        <end position="1188"/>
    </location>
</feature>
<dbReference type="Gene3D" id="2.60.120.200">
    <property type="match status" value="1"/>
</dbReference>
<keyword evidence="14" id="KW-0768">Sushi</keyword>
<dbReference type="InterPro" id="IPR013320">
    <property type="entry name" value="ConA-like_dom_sf"/>
</dbReference>
<dbReference type="SUPFAM" id="SSF57535">
    <property type="entry name" value="Complement control module/SCR domain"/>
    <property type="match status" value="10"/>
</dbReference>
<dbReference type="CDD" id="cd00057">
    <property type="entry name" value="FA58C"/>
    <property type="match status" value="1"/>
</dbReference>
<name>A0AAU9W4M3_9CNID</name>
<dbReference type="Pfam" id="PF00084">
    <property type="entry name" value="Sushi"/>
    <property type="match status" value="9"/>
</dbReference>
<dbReference type="InterPro" id="IPR013032">
    <property type="entry name" value="EGF-like_CS"/>
</dbReference>
<accession>A0AAU9W4M3</accession>
<dbReference type="InterPro" id="IPR051277">
    <property type="entry name" value="SEZ6_CSMD_C4BPB_Regulators"/>
</dbReference>
<dbReference type="InterPro" id="IPR035976">
    <property type="entry name" value="Sushi/SCR/CCP_sf"/>
</dbReference>
<dbReference type="Gene3D" id="2.60.120.260">
    <property type="entry name" value="Galactose-binding domain-like"/>
    <property type="match status" value="1"/>
</dbReference>
<reference evidence="24 25" key="1">
    <citation type="submission" date="2022-05" db="EMBL/GenBank/DDBJ databases">
        <authorList>
            <consortium name="Genoscope - CEA"/>
            <person name="William W."/>
        </authorList>
    </citation>
    <scope>NUCLEOTIDE SEQUENCE [LARGE SCALE GENOMIC DNA]</scope>
</reference>
<evidence type="ECO:0000259" key="16">
    <source>
        <dbReference type="PROSITE" id="PS01180"/>
    </source>
</evidence>
<dbReference type="Proteomes" id="UP001159428">
    <property type="component" value="Unassembled WGS sequence"/>
</dbReference>
<dbReference type="SUPFAM" id="SSF57184">
    <property type="entry name" value="Growth factor receptor domain"/>
    <property type="match status" value="1"/>
</dbReference>
<dbReference type="SUPFAM" id="SSF57414">
    <property type="entry name" value="Hairpin loop containing domain-like"/>
    <property type="match status" value="1"/>
</dbReference>
<feature type="domain" description="Sushi" evidence="21">
    <location>
        <begin position="2294"/>
        <end position="2351"/>
    </location>
</feature>
<dbReference type="CDD" id="cd01099">
    <property type="entry name" value="PAN_AP_HGF"/>
    <property type="match status" value="1"/>
</dbReference>
<feature type="signal peptide" evidence="15">
    <location>
        <begin position="1"/>
        <end position="21"/>
    </location>
</feature>
<evidence type="ECO:0000256" key="8">
    <source>
        <dbReference type="ARBA" id="ARBA00022989"/>
    </source>
</evidence>
<evidence type="ECO:0000259" key="23">
    <source>
        <dbReference type="PROSITE" id="PS51828"/>
    </source>
</evidence>
<dbReference type="PROSITE" id="PS51828">
    <property type="entry name" value="PTX_2"/>
    <property type="match status" value="1"/>
</dbReference>
<dbReference type="InterPro" id="IPR049883">
    <property type="entry name" value="NOTCH1_EGF-like"/>
</dbReference>
<feature type="disulfide bond" evidence="13">
    <location>
        <begin position="1331"/>
        <end position="1340"/>
    </location>
</feature>
<feature type="domain" description="HYR" evidence="20">
    <location>
        <begin position="547"/>
        <end position="644"/>
    </location>
</feature>
<keyword evidence="10 13" id="KW-1015">Disulfide bond</keyword>
<comment type="caution">
    <text evidence="13">Lacks conserved residue(s) required for the propagation of feature annotation.</text>
</comment>
<feature type="domain" description="Sushi" evidence="21">
    <location>
        <begin position="478"/>
        <end position="548"/>
    </location>
</feature>
<comment type="subcellular location">
    <subcellularLocation>
        <location evidence="1">Membrane</location>
        <topology evidence="1">Single-pass type I membrane protein</topology>
    </subcellularLocation>
</comment>
<evidence type="ECO:0000256" key="7">
    <source>
        <dbReference type="ARBA" id="ARBA00022837"/>
    </source>
</evidence>
<dbReference type="FunFam" id="2.10.25.10:FF:000321">
    <property type="entry name" value="Protein delta homolog 1"/>
    <property type="match status" value="1"/>
</dbReference>
<dbReference type="SUPFAM" id="SSF57196">
    <property type="entry name" value="EGF/Laminin"/>
    <property type="match status" value="10"/>
</dbReference>
<evidence type="ECO:0000256" key="10">
    <source>
        <dbReference type="ARBA" id="ARBA00023157"/>
    </source>
</evidence>
<evidence type="ECO:0000256" key="14">
    <source>
        <dbReference type="PROSITE-ProRule" id="PRU00302"/>
    </source>
</evidence>
<evidence type="ECO:0000313" key="25">
    <source>
        <dbReference type="Proteomes" id="UP001159428"/>
    </source>
</evidence>
<dbReference type="PROSITE" id="PS50923">
    <property type="entry name" value="SUSHI"/>
    <property type="match status" value="9"/>
</dbReference>
<feature type="domain" description="EGF-like" evidence="18">
    <location>
        <begin position="1343"/>
        <end position="1377"/>
    </location>
</feature>
<dbReference type="PROSITE" id="PS50026">
    <property type="entry name" value="EGF_3"/>
    <property type="match status" value="9"/>
</dbReference>
<dbReference type="InterPro" id="IPR000421">
    <property type="entry name" value="FA58C"/>
</dbReference>
<evidence type="ECO:0000313" key="24">
    <source>
        <dbReference type="EMBL" id="CAH3045838.1"/>
    </source>
</evidence>
<dbReference type="PROSITE" id="PS01180">
    <property type="entry name" value="CUB"/>
    <property type="match status" value="2"/>
</dbReference>
<dbReference type="PROSITE" id="PS01186">
    <property type="entry name" value="EGF_2"/>
    <property type="match status" value="8"/>
</dbReference>
<evidence type="ECO:0000259" key="17">
    <source>
        <dbReference type="PROSITE" id="PS50022"/>
    </source>
</evidence>
<keyword evidence="25" id="KW-1185">Reference proteome</keyword>
<dbReference type="InterPro" id="IPR000742">
    <property type="entry name" value="EGF"/>
</dbReference>
<feature type="domain" description="F5/8 type C" evidence="17">
    <location>
        <begin position="1670"/>
        <end position="1821"/>
    </location>
</feature>
<dbReference type="FunFam" id="2.60.120.200:FF:000012">
    <property type="entry name" value="neuronal pentraxin receptor"/>
    <property type="match status" value="1"/>
</dbReference>
<feature type="domain" description="Sushi" evidence="21">
    <location>
        <begin position="2171"/>
        <end position="2234"/>
    </location>
</feature>
<dbReference type="PROSITE" id="PS50825">
    <property type="entry name" value="HYR"/>
    <property type="match status" value="2"/>
</dbReference>
<dbReference type="Gene3D" id="3.40.50.410">
    <property type="entry name" value="von Willebrand factor, type A domain"/>
    <property type="match status" value="1"/>
</dbReference>
<dbReference type="Pfam" id="PF07645">
    <property type="entry name" value="EGF_CA"/>
    <property type="match status" value="1"/>
</dbReference>
<keyword evidence="3" id="KW-0254">Endocytosis</keyword>
<protein>
    <recommendedName>
        <fullName evidence="26">Sushi, von Willebrand factor type A, EGF and pentraxin domain-containing protein 1-like</fullName>
    </recommendedName>
</protein>
<dbReference type="SMART" id="SM00042">
    <property type="entry name" value="CUB"/>
    <property type="match status" value="2"/>
</dbReference>
<feature type="domain" description="EGF-like" evidence="18">
    <location>
        <begin position="1305"/>
        <end position="1341"/>
    </location>
</feature>
<evidence type="ECO:0000259" key="18">
    <source>
        <dbReference type="PROSITE" id="PS50026"/>
    </source>
</evidence>
<keyword evidence="5 15" id="KW-0732">Signal</keyword>
<dbReference type="PROSITE" id="PS00010">
    <property type="entry name" value="ASX_HYDROXYL"/>
    <property type="match status" value="8"/>
</dbReference>
<dbReference type="Gene3D" id="2.10.70.10">
    <property type="entry name" value="Complement Module, domain 1"/>
    <property type="match status" value="10"/>
</dbReference>
<dbReference type="CDD" id="cd00198">
    <property type="entry name" value="vWFA"/>
    <property type="match status" value="1"/>
</dbReference>
<feature type="domain" description="EGF-like" evidence="18">
    <location>
        <begin position="1926"/>
        <end position="1963"/>
    </location>
</feature>
<dbReference type="SMART" id="SM00231">
    <property type="entry name" value="FA58C"/>
    <property type="match status" value="1"/>
</dbReference>
<evidence type="ECO:0000256" key="9">
    <source>
        <dbReference type="ARBA" id="ARBA00023136"/>
    </source>
</evidence>
<dbReference type="PROSITE" id="PS50022">
    <property type="entry name" value="FA58C_3"/>
    <property type="match status" value="1"/>
</dbReference>
<feature type="domain" description="CUB" evidence="16">
    <location>
        <begin position="2524"/>
        <end position="2637"/>
    </location>
</feature>
<evidence type="ECO:0000256" key="3">
    <source>
        <dbReference type="ARBA" id="ARBA00022583"/>
    </source>
</evidence>
<gene>
    <name evidence="24" type="ORF">PMEA_00032933</name>
</gene>
<dbReference type="CDD" id="cd00054">
    <property type="entry name" value="EGF_CA"/>
    <property type="match status" value="9"/>
</dbReference>
<feature type="domain" description="Sushi" evidence="21">
    <location>
        <begin position="1864"/>
        <end position="1926"/>
    </location>
</feature>
<dbReference type="CDD" id="cd00041">
    <property type="entry name" value="CUB"/>
    <property type="match status" value="2"/>
</dbReference>
<dbReference type="SUPFAM" id="SSF49785">
    <property type="entry name" value="Galactose-binding domain-like"/>
    <property type="match status" value="1"/>
</dbReference>
<keyword evidence="6" id="KW-0677">Repeat</keyword>
<keyword evidence="8" id="KW-1133">Transmembrane helix</keyword>
<dbReference type="InterPro" id="IPR000859">
    <property type="entry name" value="CUB_dom"/>
</dbReference>
<feature type="domain" description="EGF-like" evidence="18">
    <location>
        <begin position="1153"/>
        <end position="1189"/>
    </location>
</feature>
<evidence type="ECO:0000256" key="2">
    <source>
        <dbReference type="ARBA" id="ARBA00022536"/>
    </source>
</evidence>
<feature type="domain" description="Pentraxin (PTX)" evidence="23">
    <location>
        <begin position="1384"/>
        <end position="1588"/>
    </location>
</feature>
<dbReference type="InterPro" id="IPR008979">
    <property type="entry name" value="Galactose-bd-like_sf"/>
</dbReference>
<feature type="chain" id="PRO_5043560979" description="Sushi, von Willebrand factor type A, EGF and pentraxin domain-containing protein 1-like" evidence="15">
    <location>
        <begin position="22"/>
        <end position="2648"/>
    </location>
</feature>
<dbReference type="SMART" id="SM00327">
    <property type="entry name" value="VWA"/>
    <property type="match status" value="1"/>
</dbReference>
<evidence type="ECO:0000256" key="12">
    <source>
        <dbReference type="ARBA" id="ARBA00023180"/>
    </source>
</evidence>
<feature type="domain" description="EGF-like" evidence="18">
    <location>
        <begin position="1191"/>
        <end position="1227"/>
    </location>
</feature>
<dbReference type="Pfam" id="PF12662">
    <property type="entry name" value="cEGF"/>
    <property type="match status" value="2"/>
</dbReference>
<dbReference type="Pfam" id="PF14670">
    <property type="entry name" value="FXa_inhibition"/>
    <property type="match status" value="1"/>
</dbReference>
<dbReference type="Gene3D" id="3.50.4.10">
    <property type="entry name" value="Hepatocyte Growth Factor"/>
    <property type="match status" value="1"/>
</dbReference>
<dbReference type="InterPro" id="IPR009030">
    <property type="entry name" value="Growth_fac_rcpt_cys_sf"/>
</dbReference>
<dbReference type="InterPro" id="IPR035914">
    <property type="entry name" value="Sperma_CUB_dom_sf"/>
</dbReference>